<reference evidence="1" key="2">
    <citation type="journal article" date="2015" name="Fish Shellfish Immunol.">
        <title>Early steps in the European eel (Anguilla anguilla)-Vibrio vulnificus interaction in the gills: Role of the RtxA13 toxin.</title>
        <authorList>
            <person name="Callol A."/>
            <person name="Pajuelo D."/>
            <person name="Ebbesson L."/>
            <person name="Teles M."/>
            <person name="MacKenzie S."/>
            <person name="Amaro C."/>
        </authorList>
    </citation>
    <scope>NUCLEOTIDE SEQUENCE</scope>
</reference>
<dbReference type="AlphaFoldDB" id="A0A0E9T0Q8"/>
<evidence type="ECO:0000313" key="1">
    <source>
        <dbReference type="EMBL" id="JAH47209.1"/>
    </source>
</evidence>
<protein>
    <submittedName>
        <fullName evidence="1">Uncharacterized protein</fullName>
    </submittedName>
</protein>
<reference evidence="1" key="1">
    <citation type="submission" date="2014-11" db="EMBL/GenBank/DDBJ databases">
        <authorList>
            <person name="Amaro Gonzalez C."/>
        </authorList>
    </citation>
    <scope>NUCLEOTIDE SEQUENCE</scope>
</reference>
<organism evidence="1">
    <name type="scientific">Anguilla anguilla</name>
    <name type="common">European freshwater eel</name>
    <name type="synonym">Muraena anguilla</name>
    <dbReference type="NCBI Taxonomy" id="7936"/>
    <lineage>
        <taxon>Eukaryota</taxon>
        <taxon>Metazoa</taxon>
        <taxon>Chordata</taxon>
        <taxon>Craniata</taxon>
        <taxon>Vertebrata</taxon>
        <taxon>Euteleostomi</taxon>
        <taxon>Actinopterygii</taxon>
        <taxon>Neopterygii</taxon>
        <taxon>Teleostei</taxon>
        <taxon>Anguilliformes</taxon>
        <taxon>Anguillidae</taxon>
        <taxon>Anguilla</taxon>
    </lineage>
</organism>
<accession>A0A0E9T0Q8</accession>
<name>A0A0E9T0Q8_ANGAN</name>
<sequence>MLSFGTDFSCRRPVRLNVWPSSSLVFFSPKRAKVFSR</sequence>
<proteinExistence type="predicted"/>
<dbReference type="EMBL" id="GBXM01061368">
    <property type="protein sequence ID" value="JAH47209.1"/>
    <property type="molecule type" value="Transcribed_RNA"/>
</dbReference>